<feature type="region of interest" description="Disordered" evidence="1">
    <location>
        <begin position="133"/>
        <end position="176"/>
    </location>
</feature>
<evidence type="ECO:0000256" key="1">
    <source>
        <dbReference type="SAM" id="MobiDB-lite"/>
    </source>
</evidence>
<evidence type="ECO:0000313" key="2">
    <source>
        <dbReference type="EMBL" id="DAF97190.1"/>
    </source>
</evidence>
<reference evidence="2" key="1">
    <citation type="journal article" date="2021" name="Proc. Natl. Acad. Sci. U.S.A.">
        <title>A Catalog of Tens of Thousands of Viruses from Human Metagenomes Reveals Hidden Associations with Chronic Diseases.</title>
        <authorList>
            <person name="Tisza M.J."/>
            <person name="Buck C.B."/>
        </authorList>
    </citation>
    <scope>NUCLEOTIDE SEQUENCE</scope>
    <source>
        <strain evidence="2">Ctksc2</strain>
    </source>
</reference>
<keyword evidence="2" id="KW-0489">Methyltransferase</keyword>
<proteinExistence type="predicted"/>
<protein>
    <submittedName>
        <fullName evidence="2">Adenine-specific methyltransferase</fullName>
    </submittedName>
</protein>
<keyword evidence="2" id="KW-0808">Transferase</keyword>
<name>A0A8S5US43_9CAUD</name>
<dbReference type="SUPFAM" id="SSF53335">
    <property type="entry name" value="S-adenosyl-L-methionine-dependent methyltransferases"/>
    <property type="match status" value="1"/>
</dbReference>
<dbReference type="EMBL" id="BK016127">
    <property type="protein sequence ID" value="DAF97190.1"/>
    <property type="molecule type" value="Genomic_DNA"/>
</dbReference>
<dbReference type="GO" id="GO:0003676">
    <property type="term" value="F:nucleic acid binding"/>
    <property type="evidence" value="ECO:0007669"/>
    <property type="project" value="InterPro"/>
</dbReference>
<dbReference type="InterPro" id="IPR002052">
    <property type="entry name" value="DNA_methylase_N6_adenine_CS"/>
</dbReference>
<feature type="compositionally biased region" description="Basic and acidic residues" evidence="1">
    <location>
        <begin position="154"/>
        <end position="169"/>
    </location>
</feature>
<sequence length="224" mass="24589">MTALYYEDDQVTLYHGDCREITEWLTADVLVTDPPYGVRWTGIATSYRHGVAIPQRQPDIAGDSSVESRDTILTMWGSRPAICFGSWKAPRPAGVRHRLIWDKQGMAPGPVRGAFMTMDEEIYVLGEGFKASAPPPEVGHHHPRVSQPGGAARRASDAEADRAHGEAHRALPRWRRGRPVRGVGGYAPRCPESRAAVYRRRAGGALLRDHRDPAVRAGAGPVGR</sequence>
<accession>A0A8S5US43</accession>
<dbReference type="InterPro" id="IPR029063">
    <property type="entry name" value="SAM-dependent_MTases_sf"/>
</dbReference>
<dbReference type="GO" id="GO:0008168">
    <property type="term" value="F:methyltransferase activity"/>
    <property type="evidence" value="ECO:0007669"/>
    <property type="project" value="UniProtKB-KW"/>
</dbReference>
<dbReference type="PROSITE" id="PS00092">
    <property type="entry name" value="N6_MTASE"/>
    <property type="match status" value="1"/>
</dbReference>
<dbReference type="GO" id="GO:0032259">
    <property type="term" value="P:methylation"/>
    <property type="evidence" value="ECO:0007669"/>
    <property type="project" value="UniProtKB-KW"/>
</dbReference>
<organism evidence="2">
    <name type="scientific">Siphoviridae sp. ctksc2</name>
    <dbReference type="NCBI Taxonomy" id="2825645"/>
    <lineage>
        <taxon>Viruses</taxon>
        <taxon>Duplodnaviria</taxon>
        <taxon>Heunggongvirae</taxon>
        <taxon>Uroviricota</taxon>
        <taxon>Caudoviricetes</taxon>
    </lineage>
</organism>